<gene>
    <name evidence="4" type="ORF">GCM10022223_11830</name>
</gene>
<comment type="similarity">
    <text evidence="3">Belongs to the class-III pyridoxal-phosphate-dependent aminotransferase family.</text>
</comment>
<dbReference type="InterPro" id="IPR005814">
    <property type="entry name" value="Aminotrans_3"/>
</dbReference>
<keyword evidence="2 3" id="KW-0663">Pyridoxal phosphate</keyword>
<proteinExistence type="inferred from homology"/>
<dbReference type="GO" id="GO:0008483">
    <property type="term" value="F:transaminase activity"/>
    <property type="evidence" value="ECO:0007669"/>
    <property type="project" value="UniProtKB-KW"/>
</dbReference>
<evidence type="ECO:0000256" key="3">
    <source>
        <dbReference type="RuleBase" id="RU003560"/>
    </source>
</evidence>
<dbReference type="RefSeq" id="WP_231485934.1">
    <property type="nucleotide sequence ID" value="NZ_BAAAZO010000002.1"/>
</dbReference>
<dbReference type="PANTHER" id="PTHR43713:SF3">
    <property type="entry name" value="GLUTAMATE-1-SEMIALDEHYDE 2,1-AMINOMUTASE 1, CHLOROPLASTIC-RELATED"/>
    <property type="match status" value="1"/>
</dbReference>
<sequence>MTGFLRPESLPLDQQLRARARQVLPGGVYGHMKADHTLPPSWPQFWERSHGPYGWDVDGNRYIDLMCAWGPMVLGYQDPVVEAAAAEQAARGDTISGPSARMVEFAELLTSVIPFADWAMFGKNGNDATSTAIRVARSATGRAKFLKATPAYHGANDWFTPNTTGVPAGERANIGYFAYNDIASLEASVAQHDGEIAAIILTPFQHDALVPQQLVDPAFARRARELATAQGAALIIDEVRSGLRLDLRGAWESIGVRPDMTAYSKAIANGHPIAAVVGSDSLREGASKIFVTGSFWYSAVPMAAGIATVKRAAELDLPAVLKASGERFKQGIEAQGAAAGLPVAITGPVQMPHLSFADDPEMKKVFAFTDAAVRRGVLLHPWHNMFLAAAHTDEVVDEALARIEGAFEELAGLGL</sequence>
<comment type="cofactor">
    <cofactor evidence="1">
        <name>pyridoxal 5'-phosphate</name>
        <dbReference type="ChEBI" id="CHEBI:597326"/>
    </cofactor>
</comment>
<evidence type="ECO:0000256" key="2">
    <source>
        <dbReference type="ARBA" id="ARBA00022898"/>
    </source>
</evidence>
<dbReference type="EMBL" id="BAAAZO010000002">
    <property type="protein sequence ID" value="GAA3598165.1"/>
    <property type="molecule type" value="Genomic_DNA"/>
</dbReference>
<protein>
    <submittedName>
        <fullName evidence="4">Aminotransferase class III-fold pyridoxal phosphate-dependent enzyme</fullName>
    </submittedName>
</protein>
<dbReference type="PROSITE" id="PS00600">
    <property type="entry name" value="AA_TRANSFER_CLASS_3"/>
    <property type="match status" value="1"/>
</dbReference>
<organism evidence="4 5">
    <name type="scientific">Kineosporia mesophila</name>
    <dbReference type="NCBI Taxonomy" id="566012"/>
    <lineage>
        <taxon>Bacteria</taxon>
        <taxon>Bacillati</taxon>
        <taxon>Actinomycetota</taxon>
        <taxon>Actinomycetes</taxon>
        <taxon>Kineosporiales</taxon>
        <taxon>Kineosporiaceae</taxon>
        <taxon>Kineosporia</taxon>
    </lineage>
</organism>
<dbReference type="InterPro" id="IPR015421">
    <property type="entry name" value="PyrdxlP-dep_Trfase_major"/>
</dbReference>
<dbReference type="Proteomes" id="UP001501074">
    <property type="component" value="Unassembled WGS sequence"/>
</dbReference>
<comment type="caution">
    <text evidence="4">The sequence shown here is derived from an EMBL/GenBank/DDBJ whole genome shotgun (WGS) entry which is preliminary data.</text>
</comment>
<dbReference type="SUPFAM" id="SSF53383">
    <property type="entry name" value="PLP-dependent transferases"/>
    <property type="match status" value="1"/>
</dbReference>
<dbReference type="Gene3D" id="3.40.640.10">
    <property type="entry name" value="Type I PLP-dependent aspartate aminotransferase-like (Major domain)"/>
    <property type="match status" value="1"/>
</dbReference>
<dbReference type="InterPro" id="IPR015424">
    <property type="entry name" value="PyrdxlP-dep_Trfase"/>
</dbReference>
<dbReference type="InterPro" id="IPR049704">
    <property type="entry name" value="Aminotrans_3_PPA_site"/>
</dbReference>
<dbReference type="PANTHER" id="PTHR43713">
    <property type="entry name" value="GLUTAMATE-1-SEMIALDEHYDE 2,1-AMINOMUTASE"/>
    <property type="match status" value="1"/>
</dbReference>
<dbReference type="Gene3D" id="3.90.1150.10">
    <property type="entry name" value="Aspartate Aminotransferase, domain 1"/>
    <property type="match status" value="1"/>
</dbReference>
<reference evidence="5" key="1">
    <citation type="journal article" date="2019" name="Int. J. Syst. Evol. Microbiol.">
        <title>The Global Catalogue of Microorganisms (GCM) 10K type strain sequencing project: providing services to taxonomists for standard genome sequencing and annotation.</title>
        <authorList>
            <consortium name="The Broad Institute Genomics Platform"/>
            <consortium name="The Broad Institute Genome Sequencing Center for Infectious Disease"/>
            <person name="Wu L."/>
            <person name="Ma J."/>
        </authorList>
    </citation>
    <scope>NUCLEOTIDE SEQUENCE [LARGE SCALE GENOMIC DNA]</scope>
    <source>
        <strain evidence="5">JCM 16902</strain>
    </source>
</reference>
<keyword evidence="4" id="KW-0808">Transferase</keyword>
<keyword evidence="4" id="KW-0032">Aminotransferase</keyword>
<dbReference type="Pfam" id="PF00202">
    <property type="entry name" value="Aminotran_3"/>
    <property type="match status" value="1"/>
</dbReference>
<evidence type="ECO:0000313" key="5">
    <source>
        <dbReference type="Proteomes" id="UP001501074"/>
    </source>
</evidence>
<name>A0ABP6Z446_9ACTN</name>
<accession>A0ABP6Z446</accession>
<evidence type="ECO:0000256" key="1">
    <source>
        <dbReference type="ARBA" id="ARBA00001933"/>
    </source>
</evidence>
<evidence type="ECO:0000313" key="4">
    <source>
        <dbReference type="EMBL" id="GAA3598165.1"/>
    </source>
</evidence>
<keyword evidence="5" id="KW-1185">Reference proteome</keyword>
<dbReference type="InterPro" id="IPR015422">
    <property type="entry name" value="PyrdxlP-dep_Trfase_small"/>
</dbReference>